<keyword evidence="1" id="KW-0732">Signal</keyword>
<dbReference type="OrthoDB" id="5771984at2759"/>
<feature type="domain" description="C-type lectin" evidence="2">
    <location>
        <begin position="44"/>
        <end position="183"/>
    </location>
</feature>
<proteinExistence type="predicted"/>
<evidence type="ECO:0000259" key="2">
    <source>
        <dbReference type="PROSITE" id="PS50041"/>
    </source>
</evidence>
<dbReference type="SMART" id="SM00034">
    <property type="entry name" value="CLECT"/>
    <property type="match status" value="1"/>
</dbReference>
<evidence type="ECO:0000313" key="3">
    <source>
        <dbReference type="EMBL" id="PIC26870.1"/>
    </source>
</evidence>
<evidence type="ECO:0000313" key="4">
    <source>
        <dbReference type="Proteomes" id="UP000230233"/>
    </source>
</evidence>
<dbReference type="PROSITE" id="PS50041">
    <property type="entry name" value="C_TYPE_LECTIN_2"/>
    <property type="match status" value="1"/>
</dbReference>
<feature type="chain" id="PRO_5013714149" description="C-type lectin domain-containing protein" evidence="1">
    <location>
        <begin position="21"/>
        <end position="195"/>
    </location>
</feature>
<evidence type="ECO:0000256" key="1">
    <source>
        <dbReference type="SAM" id="SignalP"/>
    </source>
</evidence>
<dbReference type="SUPFAM" id="SSF56436">
    <property type="entry name" value="C-type lectin-like"/>
    <property type="match status" value="1"/>
</dbReference>
<name>A0A2G5THW9_9PELO</name>
<dbReference type="Gene3D" id="3.10.100.10">
    <property type="entry name" value="Mannose-Binding Protein A, subunit A"/>
    <property type="match status" value="1"/>
</dbReference>
<sequence length="195" mass="22179">MVHFISVFIVLVSLLQCGFAEETKCNLWQGKCPPGWKTFVRPPSARICLRIFHQNATYLEAQNICRKQYNSRVHGVSNVEEQAWLKMKAKQVITENPGYMWIGARRKANCYQTPAEISRSINCKKDHGYFEWDDQLTTSNFMFTQWDVKVGAPNGIMSDGAPEDCVVMNVNDNVGYIDDKNCDLPQPGFLCGLSD</sequence>
<dbReference type="Proteomes" id="UP000230233">
    <property type="component" value="Chromosome V"/>
</dbReference>
<dbReference type="InterPro" id="IPR016187">
    <property type="entry name" value="CTDL_fold"/>
</dbReference>
<dbReference type="PANTHER" id="PTHR23124">
    <property type="entry name" value="C-TYPE LECTIN DOMAIN-CONTAINING PROTEIN-RELATED-RELATED"/>
    <property type="match status" value="1"/>
</dbReference>
<dbReference type="STRING" id="1611254.A0A2G5THW9"/>
<gene>
    <name evidence="3" type="primary">Cni-clec-221</name>
    <name evidence="3" type="synonym">Cnig_chr_V.g19315</name>
    <name evidence="3" type="ORF">B9Z55_019315</name>
</gene>
<dbReference type="CDD" id="cd00037">
    <property type="entry name" value="CLECT"/>
    <property type="match status" value="1"/>
</dbReference>
<feature type="signal peptide" evidence="1">
    <location>
        <begin position="1"/>
        <end position="20"/>
    </location>
</feature>
<organism evidence="3 4">
    <name type="scientific">Caenorhabditis nigoni</name>
    <dbReference type="NCBI Taxonomy" id="1611254"/>
    <lineage>
        <taxon>Eukaryota</taxon>
        <taxon>Metazoa</taxon>
        <taxon>Ecdysozoa</taxon>
        <taxon>Nematoda</taxon>
        <taxon>Chromadorea</taxon>
        <taxon>Rhabditida</taxon>
        <taxon>Rhabditina</taxon>
        <taxon>Rhabditomorpha</taxon>
        <taxon>Rhabditoidea</taxon>
        <taxon>Rhabditidae</taxon>
        <taxon>Peloderinae</taxon>
        <taxon>Caenorhabditis</taxon>
    </lineage>
</organism>
<accession>A0A2G5THW9</accession>
<dbReference type="InterPro" id="IPR016186">
    <property type="entry name" value="C-type_lectin-like/link_sf"/>
</dbReference>
<keyword evidence="4" id="KW-1185">Reference proteome</keyword>
<protein>
    <recommendedName>
        <fullName evidence="2">C-type lectin domain-containing protein</fullName>
    </recommendedName>
</protein>
<dbReference type="AlphaFoldDB" id="A0A2G5THW9"/>
<dbReference type="PANTHER" id="PTHR23124:SF132">
    <property type="entry name" value="C-TYPE LECTIN DOMAIN-CONTAINING PROTEIN"/>
    <property type="match status" value="1"/>
</dbReference>
<comment type="caution">
    <text evidence="3">The sequence shown here is derived from an EMBL/GenBank/DDBJ whole genome shotgun (WGS) entry which is preliminary data.</text>
</comment>
<reference evidence="4" key="1">
    <citation type="submission" date="2017-10" db="EMBL/GenBank/DDBJ databases">
        <title>Rapid genome shrinkage in a self-fertile nematode reveals novel sperm competition proteins.</title>
        <authorList>
            <person name="Yin D."/>
            <person name="Schwarz E.M."/>
            <person name="Thomas C.G."/>
            <person name="Felde R.L."/>
            <person name="Korf I.F."/>
            <person name="Cutter A.D."/>
            <person name="Schartner C.M."/>
            <person name="Ralston E.J."/>
            <person name="Meyer B.J."/>
            <person name="Haag E.S."/>
        </authorList>
    </citation>
    <scope>NUCLEOTIDE SEQUENCE [LARGE SCALE GENOMIC DNA]</scope>
    <source>
        <strain evidence="4">JU1422</strain>
    </source>
</reference>
<dbReference type="EMBL" id="PDUG01000005">
    <property type="protein sequence ID" value="PIC26870.1"/>
    <property type="molecule type" value="Genomic_DNA"/>
</dbReference>
<dbReference type="InterPro" id="IPR001304">
    <property type="entry name" value="C-type_lectin-like"/>
</dbReference>